<evidence type="ECO:0008006" key="3">
    <source>
        <dbReference type="Google" id="ProtNLM"/>
    </source>
</evidence>
<dbReference type="InterPro" id="IPR032710">
    <property type="entry name" value="NTF2-like_dom_sf"/>
</dbReference>
<dbReference type="EMBL" id="FNPH01000005">
    <property type="protein sequence ID" value="SDZ11313.1"/>
    <property type="molecule type" value="Genomic_DNA"/>
</dbReference>
<dbReference type="SUPFAM" id="SSF54427">
    <property type="entry name" value="NTF2-like"/>
    <property type="match status" value="1"/>
</dbReference>
<name>A0A1H3QDG7_9ACTN</name>
<gene>
    <name evidence="1" type="ORF">SAMN05444365_105379</name>
</gene>
<evidence type="ECO:0000313" key="1">
    <source>
        <dbReference type="EMBL" id="SDZ11313.1"/>
    </source>
</evidence>
<evidence type="ECO:0000313" key="2">
    <source>
        <dbReference type="Proteomes" id="UP000242415"/>
    </source>
</evidence>
<reference evidence="2" key="1">
    <citation type="submission" date="2016-10" db="EMBL/GenBank/DDBJ databases">
        <authorList>
            <person name="Varghese N."/>
            <person name="Submissions S."/>
        </authorList>
    </citation>
    <scope>NUCLEOTIDE SEQUENCE [LARGE SCALE GENOMIC DNA]</scope>
    <source>
        <strain evidence="2">DSM 45245</strain>
    </source>
</reference>
<organism evidence="1 2">
    <name type="scientific">Micromonospora pattaloongensis</name>
    <dbReference type="NCBI Taxonomy" id="405436"/>
    <lineage>
        <taxon>Bacteria</taxon>
        <taxon>Bacillati</taxon>
        <taxon>Actinomycetota</taxon>
        <taxon>Actinomycetes</taxon>
        <taxon>Micromonosporales</taxon>
        <taxon>Micromonosporaceae</taxon>
        <taxon>Micromonospora</taxon>
    </lineage>
</organism>
<dbReference type="STRING" id="405436.SAMN05444365_105379"/>
<dbReference type="Gene3D" id="3.10.450.50">
    <property type="match status" value="1"/>
</dbReference>
<proteinExistence type="predicted"/>
<dbReference type="Proteomes" id="UP000242415">
    <property type="component" value="Unassembled WGS sequence"/>
</dbReference>
<dbReference type="AlphaFoldDB" id="A0A1H3QDG7"/>
<accession>A0A1H3QDG7</accession>
<sequence>MEAAVDTSTELATLSDFFDRYGAALTAGDVPAIARCYALPGIVITDGYSFSFTSAAAIALSFIGAAPGYQDRELVAAHARILDVQRLSTALSMVTVEWEYLDSQGRSVPGEGFRYLLRMAERGPAICTVIHMR</sequence>
<protein>
    <recommendedName>
        <fullName evidence="3">SnoaL-like domain-containing protein</fullName>
    </recommendedName>
</protein>
<keyword evidence="2" id="KW-1185">Reference proteome</keyword>